<reference evidence="2 3" key="1">
    <citation type="submission" date="2018-08" db="EMBL/GenBank/DDBJ databases">
        <title>Recombination of ecologically and evolutionarily significant loci maintains genetic cohesion in the Pseudomonas syringae species complex.</title>
        <authorList>
            <person name="Dillon M."/>
            <person name="Thakur S."/>
            <person name="Almeida R.N.D."/>
            <person name="Weir B.S."/>
            <person name="Guttman D.S."/>
        </authorList>
    </citation>
    <scope>NUCLEOTIDE SEQUENCE [LARGE SCALE GENOMIC DNA]</scope>
    <source>
        <strain evidence="2 3">ICMP 12341</strain>
    </source>
</reference>
<comment type="caution">
    <text evidence="2">The sequence shown here is derived from an EMBL/GenBank/DDBJ whole genome shotgun (WGS) entry which is preliminary data.</text>
</comment>
<accession>A0A3M3JLM4</accession>
<proteinExistence type="predicted"/>
<feature type="compositionally biased region" description="Polar residues" evidence="1">
    <location>
        <begin position="63"/>
        <end position="73"/>
    </location>
</feature>
<feature type="compositionally biased region" description="Polar residues" evidence="1">
    <location>
        <begin position="16"/>
        <end position="27"/>
    </location>
</feature>
<evidence type="ECO:0000313" key="3">
    <source>
        <dbReference type="Proteomes" id="UP000271468"/>
    </source>
</evidence>
<feature type="region of interest" description="Disordered" evidence="1">
    <location>
        <begin position="1"/>
        <end position="73"/>
    </location>
</feature>
<sequence>MDMQGTMQLLGGRPQGDSQQGQNGHGSSDSDHQEAPRQQAPKQAASEKSSGKGKAAPKPQRASGKQTQAKASCTATRRGFWTAGDDDIPVHGPLPVQLDAGLTNASQQSPLTITNARHALVPGLLARYANGPDRKLSISKTAYRSPVWWGLPRCKAKPVHVRWCSSWKVPAGQKLNLTYGSVMEAIRFAQQQSCHGTVVRALVGTGGESTMVAHFKVTPGRVPAHRVNRDNVEELLGRRAPWFRPGKHRSEDRHYAVCPYCDNAIQLKGVYKEAVERARRYGSHLGEPVDGFVFQSTRP</sequence>
<evidence type="ECO:0000256" key="1">
    <source>
        <dbReference type="SAM" id="MobiDB-lite"/>
    </source>
</evidence>
<dbReference type="AlphaFoldDB" id="A0A3M3JLM4"/>
<name>A0A3M3JLM4_9PSED</name>
<evidence type="ECO:0000313" key="2">
    <source>
        <dbReference type="EMBL" id="RMN11646.1"/>
    </source>
</evidence>
<dbReference type="Proteomes" id="UP000271468">
    <property type="component" value="Unassembled WGS sequence"/>
</dbReference>
<gene>
    <name evidence="2" type="ORF">ALQ65_200019</name>
</gene>
<organism evidence="2 3">
    <name type="scientific">Pseudomonas syringae pv. coriandricola</name>
    <dbReference type="NCBI Taxonomy" id="264453"/>
    <lineage>
        <taxon>Bacteria</taxon>
        <taxon>Pseudomonadati</taxon>
        <taxon>Pseudomonadota</taxon>
        <taxon>Gammaproteobacteria</taxon>
        <taxon>Pseudomonadales</taxon>
        <taxon>Pseudomonadaceae</taxon>
        <taxon>Pseudomonas</taxon>
    </lineage>
</organism>
<protein>
    <submittedName>
        <fullName evidence="2">Uncharacterized protein</fullName>
    </submittedName>
</protein>
<dbReference type="EMBL" id="RBOV01000184">
    <property type="protein sequence ID" value="RMN11646.1"/>
    <property type="molecule type" value="Genomic_DNA"/>
</dbReference>